<comment type="caution">
    <text evidence="6">The sequence shown here is derived from an EMBL/GenBank/DDBJ whole genome shotgun (WGS) entry which is preliminary data.</text>
</comment>
<evidence type="ECO:0000256" key="2">
    <source>
        <dbReference type="ARBA" id="ARBA00023316"/>
    </source>
</evidence>
<keyword evidence="1 3" id="KW-0456">Lyase</keyword>
<reference evidence="6" key="1">
    <citation type="submission" date="2020-12" db="EMBL/GenBank/DDBJ databases">
        <title>Geomonas sp. Red875, isolated from river sediment.</title>
        <authorList>
            <person name="Xu Z."/>
            <person name="Zhang Z."/>
            <person name="Masuda Y."/>
            <person name="Itoh H."/>
            <person name="Senoo K."/>
        </authorList>
    </citation>
    <scope>NUCLEOTIDE SEQUENCE</scope>
    <source>
        <strain evidence="6">Red875</strain>
    </source>
</reference>
<dbReference type="NCBIfam" id="TIGR00413">
    <property type="entry name" value="rlpA"/>
    <property type="match status" value="1"/>
</dbReference>
<accession>A0A8J7S6W5</accession>
<dbReference type="EMBL" id="JAEMHM010000016">
    <property type="protein sequence ID" value="MBJ6726622.1"/>
    <property type="molecule type" value="Genomic_DNA"/>
</dbReference>
<dbReference type="Proteomes" id="UP000636888">
    <property type="component" value="Unassembled WGS sequence"/>
</dbReference>
<dbReference type="RefSeq" id="WP_199385539.1">
    <property type="nucleotide sequence ID" value="NZ_JAEMHM010000016.1"/>
</dbReference>
<dbReference type="CDD" id="cd22268">
    <property type="entry name" value="DPBB_RlpA-like"/>
    <property type="match status" value="1"/>
</dbReference>
<organism evidence="6 7">
    <name type="scientific">Geomesophilobacter sediminis</name>
    <dbReference type="NCBI Taxonomy" id="2798584"/>
    <lineage>
        <taxon>Bacteria</taxon>
        <taxon>Pseudomonadati</taxon>
        <taxon>Thermodesulfobacteriota</taxon>
        <taxon>Desulfuromonadia</taxon>
        <taxon>Geobacterales</taxon>
        <taxon>Geobacteraceae</taxon>
        <taxon>Geomesophilobacter</taxon>
    </lineage>
</organism>
<feature type="signal peptide" evidence="3">
    <location>
        <begin position="1"/>
        <end position="30"/>
    </location>
</feature>
<evidence type="ECO:0000313" key="6">
    <source>
        <dbReference type="EMBL" id="MBJ6726622.1"/>
    </source>
</evidence>
<evidence type="ECO:0000259" key="5">
    <source>
        <dbReference type="Pfam" id="PF03330"/>
    </source>
</evidence>
<dbReference type="GO" id="GO:0000270">
    <property type="term" value="P:peptidoglycan metabolic process"/>
    <property type="evidence" value="ECO:0007669"/>
    <property type="project" value="UniProtKB-UniRule"/>
</dbReference>
<protein>
    <recommendedName>
        <fullName evidence="3">Probable endolytic peptidoglycan transglycosylase RlpA</fullName>
        <ecNumber evidence="3">4.2.2.-</ecNumber>
    </recommendedName>
</protein>
<dbReference type="HAMAP" id="MF_02071">
    <property type="entry name" value="RlpA"/>
    <property type="match status" value="1"/>
</dbReference>
<comment type="function">
    <text evidence="3">Lytic transglycosylase with a strong preference for naked glycan strands that lack stem peptides.</text>
</comment>
<dbReference type="GO" id="GO:0071555">
    <property type="term" value="P:cell wall organization"/>
    <property type="evidence" value="ECO:0007669"/>
    <property type="project" value="UniProtKB-KW"/>
</dbReference>
<dbReference type="SUPFAM" id="SSF50685">
    <property type="entry name" value="Barwin-like endoglucanases"/>
    <property type="match status" value="1"/>
</dbReference>
<dbReference type="EC" id="4.2.2.-" evidence="3"/>
<name>A0A8J7S6W5_9BACT</name>
<dbReference type="AlphaFoldDB" id="A0A8J7S6W5"/>
<evidence type="ECO:0000256" key="4">
    <source>
        <dbReference type="RuleBase" id="RU003495"/>
    </source>
</evidence>
<dbReference type="InterPro" id="IPR009009">
    <property type="entry name" value="RlpA-like_DPBB"/>
</dbReference>
<dbReference type="GO" id="GO:0008932">
    <property type="term" value="F:lytic endotransglycosylase activity"/>
    <property type="evidence" value="ECO:0007669"/>
    <property type="project" value="UniProtKB-UniRule"/>
</dbReference>
<proteinExistence type="inferred from homology"/>
<keyword evidence="7" id="KW-1185">Reference proteome</keyword>
<evidence type="ECO:0000256" key="1">
    <source>
        <dbReference type="ARBA" id="ARBA00023239"/>
    </source>
</evidence>
<evidence type="ECO:0000313" key="7">
    <source>
        <dbReference type="Proteomes" id="UP000636888"/>
    </source>
</evidence>
<comment type="similarity">
    <text evidence="3 4">Belongs to the RlpA family.</text>
</comment>
<keyword evidence="3" id="KW-0732">Signal</keyword>
<sequence length="158" mass="17376" precursor="true">MASFERSGKMVRILAICLMLLPIHTLPLLAAEKTATPSEVTQVAPEKKETVEKKESVVKRLIGVASYYAKRFQGRKTTSGVRYHPDKMTAAHQSLPLGTKVRVTNLANNKEVTVVVNDRCRKKSVPFIDLSRAAAKKLGFFGAGKANVSIHVLKDDES</sequence>
<dbReference type="Pfam" id="PF03330">
    <property type="entry name" value="DPBB_1"/>
    <property type="match status" value="1"/>
</dbReference>
<dbReference type="Gene3D" id="2.40.40.10">
    <property type="entry name" value="RlpA-like domain"/>
    <property type="match status" value="1"/>
</dbReference>
<dbReference type="InterPro" id="IPR036908">
    <property type="entry name" value="RlpA-like_sf"/>
</dbReference>
<dbReference type="PANTHER" id="PTHR34183">
    <property type="entry name" value="ENDOLYTIC PEPTIDOGLYCAN TRANSGLYCOSYLASE RLPA"/>
    <property type="match status" value="1"/>
</dbReference>
<gene>
    <name evidence="3" type="primary">rlpA</name>
    <name evidence="6" type="ORF">JFN93_18065</name>
</gene>
<dbReference type="InterPro" id="IPR012997">
    <property type="entry name" value="RplA"/>
</dbReference>
<feature type="domain" description="RlpA-like protein double-psi beta-barrel" evidence="5">
    <location>
        <begin position="63"/>
        <end position="149"/>
    </location>
</feature>
<dbReference type="PANTHER" id="PTHR34183:SF8">
    <property type="entry name" value="ENDOLYTIC PEPTIDOGLYCAN TRANSGLYCOSYLASE RLPA-RELATED"/>
    <property type="match status" value="1"/>
</dbReference>
<keyword evidence="2 3" id="KW-0961">Cell wall biogenesis/degradation</keyword>
<feature type="chain" id="PRO_5035350117" description="Probable endolytic peptidoglycan transglycosylase RlpA" evidence="3">
    <location>
        <begin position="31"/>
        <end position="158"/>
    </location>
</feature>
<evidence type="ECO:0000256" key="3">
    <source>
        <dbReference type="HAMAP-Rule" id="MF_02071"/>
    </source>
</evidence>
<dbReference type="InterPro" id="IPR034718">
    <property type="entry name" value="RlpA"/>
</dbReference>